<dbReference type="PANTHER" id="PTHR12424">
    <property type="entry name" value="TWEETY-RELATED"/>
    <property type="match status" value="1"/>
</dbReference>
<comment type="catalytic activity">
    <reaction evidence="14">
        <text>chloride(in) = chloride(out)</text>
        <dbReference type="Rhea" id="RHEA:29823"/>
        <dbReference type="ChEBI" id="CHEBI:17996"/>
    </reaction>
</comment>
<gene>
    <name evidence="21" type="primary">TTYH1</name>
</gene>
<keyword evidence="10 18" id="KW-0869">Chloride channel</keyword>
<feature type="transmembrane region" description="Helical" evidence="18">
    <location>
        <begin position="88"/>
        <end position="110"/>
    </location>
</feature>
<feature type="transmembrane region" description="Helical" evidence="18">
    <location>
        <begin position="214"/>
        <end position="235"/>
    </location>
</feature>
<dbReference type="GO" id="GO:0034707">
    <property type="term" value="C:chloride channel complex"/>
    <property type="evidence" value="ECO:0007669"/>
    <property type="project" value="UniProtKB-UniRule"/>
</dbReference>
<evidence type="ECO:0000256" key="2">
    <source>
        <dbReference type="ARBA" id="ARBA00009849"/>
    </source>
</evidence>
<dbReference type="PANTHER" id="PTHR12424:SF5">
    <property type="entry name" value="PROTEIN TWEETY HOMOLOG 1"/>
    <property type="match status" value="1"/>
</dbReference>
<keyword evidence="9" id="KW-1015">Disulfide bond</keyword>
<evidence type="ECO:0000256" key="11">
    <source>
        <dbReference type="ARBA" id="ARBA00023180"/>
    </source>
</evidence>
<dbReference type="GO" id="GO:0072320">
    <property type="term" value="F:volume-sensitive chloride channel activity"/>
    <property type="evidence" value="ECO:0007669"/>
    <property type="project" value="TreeGrafter"/>
</dbReference>
<evidence type="ECO:0000256" key="6">
    <source>
        <dbReference type="ARBA" id="ARBA00022989"/>
    </source>
</evidence>
<protein>
    <recommendedName>
        <fullName evidence="18">Protein tweety homolog</fullName>
    </recommendedName>
</protein>
<evidence type="ECO:0000256" key="7">
    <source>
        <dbReference type="ARBA" id="ARBA00023065"/>
    </source>
</evidence>
<proteinExistence type="inferred from homology"/>
<evidence type="ECO:0000313" key="20">
    <source>
        <dbReference type="Proteomes" id="UP000248483"/>
    </source>
</evidence>
<organism evidence="20 21">
    <name type="scientific">Delphinapterus leucas</name>
    <name type="common">Beluga whale</name>
    <dbReference type="NCBI Taxonomy" id="9749"/>
    <lineage>
        <taxon>Eukaryota</taxon>
        <taxon>Metazoa</taxon>
        <taxon>Chordata</taxon>
        <taxon>Craniata</taxon>
        <taxon>Vertebrata</taxon>
        <taxon>Euteleostomi</taxon>
        <taxon>Mammalia</taxon>
        <taxon>Eutheria</taxon>
        <taxon>Laurasiatheria</taxon>
        <taxon>Artiodactyla</taxon>
        <taxon>Whippomorpha</taxon>
        <taxon>Cetacea</taxon>
        <taxon>Odontoceti</taxon>
        <taxon>Monodontidae</taxon>
        <taxon>Delphinapterus</taxon>
    </lineage>
</organism>
<dbReference type="AlphaFoldDB" id="A0A2Y9P3R2"/>
<evidence type="ECO:0000256" key="14">
    <source>
        <dbReference type="ARBA" id="ARBA00024167"/>
    </source>
</evidence>
<keyword evidence="11" id="KW-0325">Glycoprotein</keyword>
<accession>A0A2Y9P3R2</accession>
<keyword evidence="13 18" id="KW-0407">Ion channel</keyword>
<evidence type="ECO:0000256" key="17">
    <source>
        <dbReference type="ARBA" id="ARBA00047042"/>
    </source>
</evidence>
<evidence type="ECO:0000256" key="5">
    <source>
        <dbReference type="ARBA" id="ARBA00022692"/>
    </source>
</evidence>
<evidence type="ECO:0000256" key="16">
    <source>
        <dbReference type="ARBA" id="ARBA00044730"/>
    </source>
</evidence>
<comment type="subcellular location">
    <subcellularLocation>
        <location evidence="1">Cell membrane</location>
        <topology evidence="1">Multi-pass membrane protein</topology>
    </subcellularLocation>
</comment>
<evidence type="ECO:0000256" key="4">
    <source>
        <dbReference type="ARBA" id="ARBA00022475"/>
    </source>
</evidence>
<evidence type="ECO:0000313" key="21">
    <source>
        <dbReference type="RefSeq" id="XP_022441684.1"/>
    </source>
</evidence>
<name>A0A2Y9P3R2_DELLE</name>
<comment type="similarity">
    <text evidence="2 18">Belongs to the tweety family.</text>
</comment>
<evidence type="ECO:0000256" key="1">
    <source>
        <dbReference type="ARBA" id="ARBA00004651"/>
    </source>
</evidence>
<keyword evidence="8 18" id="KW-0472">Membrane</keyword>
<evidence type="ECO:0000256" key="8">
    <source>
        <dbReference type="ARBA" id="ARBA00023136"/>
    </source>
</evidence>
<dbReference type="RefSeq" id="XP_022441684.1">
    <property type="nucleotide sequence ID" value="XM_022585976.2"/>
</dbReference>
<comment type="caution">
    <text evidence="18">Lacks conserved residue(s) required for the propagation of feature annotation.</text>
</comment>
<evidence type="ECO:0000256" key="15">
    <source>
        <dbReference type="ARBA" id="ARBA00044642"/>
    </source>
</evidence>
<dbReference type="GeneID" id="111180998"/>
<comment type="function">
    <text evidence="16">Calcium-independent, swelling-dependent volume-regulated anion channel (VRAC-swell) which plays a pivotal role in the process of regulatory volume decrease (RVD) in the brain through the efflux of anions like chloride and organic osmolytes like glutamate.</text>
</comment>
<keyword evidence="3 18" id="KW-0813">Transport</keyword>
<keyword evidence="7 18" id="KW-0406">Ion transport</keyword>
<evidence type="ECO:0000256" key="19">
    <source>
        <dbReference type="SAM" id="MobiDB-lite"/>
    </source>
</evidence>
<feature type="transmembrane region" description="Helical" evidence="18">
    <location>
        <begin position="43"/>
        <end position="67"/>
    </location>
</feature>
<feature type="transmembrane region" description="Helical" evidence="18">
    <location>
        <begin position="242"/>
        <end position="261"/>
    </location>
</feature>
<keyword evidence="12 18" id="KW-0868">Chloride</keyword>
<sequence>MGTPPGYRPSAWVHLLHQLPRADFQLRPVPSGFAPQEQEYQQALLLVVALAGLGLGLSLIFIAVYLIRFCCCRPPEPPGAKSPPPGGGCVTWSCIAALLVGCTGIGIGFYGNSETSDGVSQLSSALLHANHTLTAIDHLVLEMVERLDEAVRTELTTLEEVLTQRTELVAATRGARRQAEAVAQQLQGLAFWQEVPLSPVQVAEDVSFVEEYRWLAYVLLLLLELLVCLFTLLGLAKQSKWLVIVMTVMSLLVLVLSWGSMGLEAATAVGLSDFCSSPDTYILNLTREETGLGSEADSVPASSGQHPLPAAGAGARSCPPVPFCSGASAVLGGDAECDRRKLPPVGGTAALSWPAQGLWRSPAGPV</sequence>
<comment type="function">
    <text evidence="18">Probable chloride channel.</text>
</comment>
<keyword evidence="6 18" id="KW-1133">Transmembrane helix</keyword>
<evidence type="ECO:0000256" key="18">
    <source>
        <dbReference type="RuleBase" id="RU361114"/>
    </source>
</evidence>
<comment type="subunit">
    <text evidence="17">Homotetramer; disulfide-linked. Homodimer.</text>
</comment>
<dbReference type="GO" id="GO:0030868">
    <property type="term" value="C:smooth endoplasmic reticulum membrane"/>
    <property type="evidence" value="ECO:0007669"/>
    <property type="project" value="TreeGrafter"/>
</dbReference>
<evidence type="ECO:0000256" key="3">
    <source>
        <dbReference type="ARBA" id="ARBA00022448"/>
    </source>
</evidence>
<dbReference type="Pfam" id="PF04906">
    <property type="entry name" value="Tweety"/>
    <property type="match status" value="1"/>
</dbReference>
<dbReference type="GO" id="GO:0005229">
    <property type="term" value="F:intracellularly calcium-gated chloride channel activity"/>
    <property type="evidence" value="ECO:0007669"/>
    <property type="project" value="TreeGrafter"/>
</dbReference>
<dbReference type="GO" id="GO:0005886">
    <property type="term" value="C:plasma membrane"/>
    <property type="evidence" value="ECO:0007669"/>
    <property type="project" value="UniProtKB-SubCell"/>
</dbReference>
<dbReference type="Proteomes" id="UP000248483">
    <property type="component" value="Unplaced"/>
</dbReference>
<reference evidence="21" key="1">
    <citation type="submission" date="2025-08" db="UniProtKB">
        <authorList>
            <consortium name="RefSeq"/>
        </authorList>
    </citation>
    <scope>IDENTIFICATION</scope>
    <source>
        <tissue evidence="21">Blood</tissue>
    </source>
</reference>
<feature type="region of interest" description="Disordered" evidence="19">
    <location>
        <begin position="293"/>
        <end position="316"/>
    </location>
</feature>
<evidence type="ECO:0000256" key="12">
    <source>
        <dbReference type="ARBA" id="ARBA00023214"/>
    </source>
</evidence>
<keyword evidence="20" id="KW-1185">Reference proteome</keyword>
<dbReference type="InterPro" id="IPR006990">
    <property type="entry name" value="Tweety"/>
</dbReference>
<evidence type="ECO:0000256" key="10">
    <source>
        <dbReference type="ARBA" id="ARBA00023173"/>
    </source>
</evidence>
<evidence type="ECO:0000256" key="13">
    <source>
        <dbReference type="ARBA" id="ARBA00023303"/>
    </source>
</evidence>
<evidence type="ECO:0000256" key="9">
    <source>
        <dbReference type="ARBA" id="ARBA00023157"/>
    </source>
</evidence>
<dbReference type="CTD" id="57348"/>
<keyword evidence="4" id="KW-1003">Cell membrane</keyword>
<comment type="catalytic activity">
    <reaction evidence="15">
        <text>L-glutamate(out) = L-glutamate(in)</text>
        <dbReference type="Rhea" id="RHEA:66336"/>
        <dbReference type="ChEBI" id="CHEBI:29985"/>
    </reaction>
    <physiologicalReaction direction="right-to-left" evidence="15">
        <dbReference type="Rhea" id="RHEA:66338"/>
    </physiologicalReaction>
</comment>
<keyword evidence="5 18" id="KW-0812">Transmembrane</keyword>